<protein>
    <submittedName>
        <fullName evidence="2">Uncharacterized protein</fullName>
    </submittedName>
</protein>
<proteinExistence type="predicted"/>
<feature type="region of interest" description="Disordered" evidence="1">
    <location>
        <begin position="76"/>
        <end position="96"/>
    </location>
</feature>
<evidence type="ECO:0000313" key="2">
    <source>
        <dbReference type="EMBL" id="QYA18772.1"/>
    </source>
</evidence>
<accession>A0A8F8PNF2</accession>
<feature type="compositionally biased region" description="Polar residues" evidence="1">
    <location>
        <begin position="356"/>
        <end position="413"/>
    </location>
</feature>
<reference evidence="2" key="1">
    <citation type="submission" date="2021-06" db="EMBL/GenBank/DDBJ databases">
        <authorList>
            <person name="Rolland C."/>
        </authorList>
    </citation>
    <scope>NUCLEOTIDE SEQUENCE</scope>
    <source>
        <strain evidence="2">347.936635</strain>
    </source>
</reference>
<name>A0A8F8PNF2_9VIRU</name>
<feature type="compositionally biased region" description="Low complexity" evidence="1">
    <location>
        <begin position="463"/>
        <end position="474"/>
    </location>
</feature>
<sequence>MTTQLAARPITDSNPPMDNSQRLQVLEAELEQTKHLSEQLTQQLLKTEELASDWETKYYDAMEEIESQNHTIEQLSANASKRRKKSSSANKPHVNPRQKYPLLDLYYNPRTAQFFQPGQQFVVQLWKGNALTWGVAKVAEGNVIVSAGDEKTTVQGFGLQIIGYFIANKKGTFQFTRVYKTHGMEKKETYNYSIRPAPEEFMYETTASGKKTPIIYGVPNQLITAGGPVHTMLMKISESDGRLKAYEGRALSRSGWGHIMAIGLKSEKIEFLDKGYTYVDSKGQKRKVDYSYYQPTLKDIKSLYSDDENRTKTSKLLRDHFAEAFGEKTSTRKRTMDMLESDSEEDEPPKKKMKTNDNVALSLPKQQSSRPNTTGTHSSTVQRAQTTSTRESNIQAETTRRTQGGKNMNTAQKYKQDQKYKSNTQGAMSEGEPEQSEDEEADDENEDSVENSDDEYEREEQATQHALAQAQQLA</sequence>
<organism evidence="2">
    <name type="scientific">Clandestinovirus</name>
    <dbReference type="NCBI Taxonomy" id="2831644"/>
    <lineage>
        <taxon>Viruses</taxon>
    </lineage>
</organism>
<feature type="compositionally biased region" description="Acidic residues" evidence="1">
    <location>
        <begin position="431"/>
        <end position="458"/>
    </location>
</feature>
<feature type="region of interest" description="Disordered" evidence="1">
    <location>
        <begin position="327"/>
        <end position="474"/>
    </location>
</feature>
<dbReference type="EMBL" id="MZ420154">
    <property type="protein sequence ID" value="QYA18772.1"/>
    <property type="molecule type" value="Genomic_DNA"/>
</dbReference>
<evidence type="ECO:0000256" key="1">
    <source>
        <dbReference type="SAM" id="MobiDB-lite"/>
    </source>
</evidence>
<gene>
    <name evidence="2" type="ORF">KOM_12_504</name>
</gene>
<feature type="compositionally biased region" description="Basic and acidic residues" evidence="1">
    <location>
        <begin position="327"/>
        <end position="337"/>
    </location>
</feature>